<organism evidence="3 4">
    <name type="scientific">Fomitopsis schrenkii</name>
    <name type="common">Brown rot fungus</name>
    <dbReference type="NCBI Taxonomy" id="2126942"/>
    <lineage>
        <taxon>Eukaryota</taxon>
        <taxon>Fungi</taxon>
        <taxon>Dikarya</taxon>
        <taxon>Basidiomycota</taxon>
        <taxon>Agaricomycotina</taxon>
        <taxon>Agaricomycetes</taxon>
        <taxon>Polyporales</taxon>
        <taxon>Fomitopsis</taxon>
    </lineage>
</organism>
<accession>S8DXS4</accession>
<evidence type="ECO:0000256" key="1">
    <source>
        <dbReference type="SAM" id="Phobius"/>
    </source>
</evidence>
<feature type="signal peptide" evidence="2">
    <location>
        <begin position="1"/>
        <end position="18"/>
    </location>
</feature>
<evidence type="ECO:0000256" key="2">
    <source>
        <dbReference type="SAM" id="SignalP"/>
    </source>
</evidence>
<keyword evidence="2" id="KW-0732">Signal</keyword>
<protein>
    <submittedName>
        <fullName evidence="3">Uncharacterized protein</fullName>
    </submittedName>
</protein>
<gene>
    <name evidence="3" type="ORF">FOMPIDRAFT_1127674</name>
</gene>
<reference evidence="3 4" key="1">
    <citation type="journal article" date="2012" name="Science">
        <title>The Paleozoic origin of enzymatic lignin decomposition reconstructed from 31 fungal genomes.</title>
        <authorList>
            <person name="Floudas D."/>
            <person name="Binder M."/>
            <person name="Riley R."/>
            <person name="Barry K."/>
            <person name="Blanchette R.A."/>
            <person name="Henrissat B."/>
            <person name="Martinez A.T."/>
            <person name="Otillar R."/>
            <person name="Spatafora J.W."/>
            <person name="Yadav J.S."/>
            <person name="Aerts A."/>
            <person name="Benoit I."/>
            <person name="Boyd A."/>
            <person name="Carlson A."/>
            <person name="Copeland A."/>
            <person name="Coutinho P.M."/>
            <person name="de Vries R.P."/>
            <person name="Ferreira P."/>
            <person name="Findley K."/>
            <person name="Foster B."/>
            <person name="Gaskell J."/>
            <person name="Glotzer D."/>
            <person name="Gorecki P."/>
            <person name="Heitman J."/>
            <person name="Hesse C."/>
            <person name="Hori C."/>
            <person name="Igarashi K."/>
            <person name="Jurgens J.A."/>
            <person name="Kallen N."/>
            <person name="Kersten P."/>
            <person name="Kohler A."/>
            <person name="Kuees U."/>
            <person name="Kumar T.K.A."/>
            <person name="Kuo A."/>
            <person name="LaButti K."/>
            <person name="Larrondo L.F."/>
            <person name="Lindquist E."/>
            <person name="Ling A."/>
            <person name="Lombard V."/>
            <person name="Lucas S."/>
            <person name="Lundell T."/>
            <person name="Martin R."/>
            <person name="McLaughlin D.J."/>
            <person name="Morgenstern I."/>
            <person name="Morin E."/>
            <person name="Murat C."/>
            <person name="Nagy L.G."/>
            <person name="Nolan M."/>
            <person name="Ohm R.A."/>
            <person name="Patyshakuliyeva A."/>
            <person name="Rokas A."/>
            <person name="Ruiz-Duenas F.J."/>
            <person name="Sabat G."/>
            <person name="Salamov A."/>
            <person name="Samejima M."/>
            <person name="Schmutz J."/>
            <person name="Slot J.C."/>
            <person name="St John F."/>
            <person name="Stenlid J."/>
            <person name="Sun H."/>
            <person name="Sun S."/>
            <person name="Syed K."/>
            <person name="Tsang A."/>
            <person name="Wiebenga A."/>
            <person name="Young D."/>
            <person name="Pisabarro A."/>
            <person name="Eastwood D.C."/>
            <person name="Martin F."/>
            <person name="Cullen D."/>
            <person name="Grigoriev I.V."/>
            <person name="Hibbett D.S."/>
        </authorList>
    </citation>
    <scope>NUCLEOTIDE SEQUENCE</scope>
    <source>
        <strain evidence="4">FP-58527</strain>
    </source>
</reference>
<proteinExistence type="predicted"/>
<dbReference type="AlphaFoldDB" id="S8DXS4"/>
<dbReference type="HOGENOM" id="CLU_1496241_0_0_1"/>
<dbReference type="Proteomes" id="UP000015241">
    <property type="component" value="Unassembled WGS sequence"/>
</dbReference>
<name>S8DXS4_FOMSC</name>
<dbReference type="OrthoDB" id="4095724at2759"/>
<dbReference type="InParanoid" id="S8DXS4"/>
<sequence>MLAKVFVYALLPFVVVNAAPIERRGRNDLLCLTRSVAQSVLNAEGTYLLTSSLHRILTRSSSASSVYKSATHVLGTSTAHVHATVTTISNIPIVEVTSVGGSAITLATLTSASGTNHHSQPVATTTFAGHTFVVPSSTWASVYPTSNGAVGTQMFGASKPMVMGAITVLTAVLGGVFVVL</sequence>
<evidence type="ECO:0000313" key="3">
    <source>
        <dbReference type="EMBL" id="EPS97841.1"/>
    </source>
</evidence>
<keyword evidence="4" id="KW-1185">Reference proteome</keyword>
<feature type="transmembrane region" description="Helical" evidence="1">
    <location>
        <begin position="161"/>
        <end position="179"/>
    </location>
</feature>
<keyword evidence="1" id="KW-1133">Transmembrane helix</keyword>
<dbReference type="EMBL" id="KE504172">
    <property type="protein sequence ID" value="EPS97841.1"/>
    <property type="molecule type" value="Genomic_DNA"/>
</dbReference>
<feature type="chain" id="PRO_5004562679" evidence="2">
    <location>
        <begin position="19"/>
        <end position="180"/>
    </location>
</feature>
<evidence type="ECO:0000313" key="4">
    <source>
        <dbReference type="Proteomes" id="UP000015241"/>
    </source>
</evidence>
<keyword evidence="1" id="KW-0472">Membrane</keyword>
<keyword evidence="1" id="KW-0812">Transmembrane</keyword>